<accession>A0ABU7SMB9</accession>
<organism evidence="1 2">
    <name type="scientific">Plantactinospora veratri</name>
    <dbReference type="NCBI Taxonomy" id="1436122"/>
    <lineage>
        <taxon>Bacteria</taxon>
        <taxon>Bacillati</taxon>
        <taxon>Actinomycetota</taxon>
        <taxon>Actinomycetes</taxon>
        <taxon>Micromonosporales</taxon>
        <taxon>Micromonosporaceae</taxon>
        <taxon>Plantactinospora</taxon>
    </lineage>
</organism>
<dbReference type="Proteomes" id="UP001339911">
    <property type="component" value="Unassembled WGS sequence"/>
</dbReference>
<protein>
    <submittedName>
        <fullName evidence="1">Uncharacterized protein</fullName>
    </submittedName>
</protein>
<evidence type="ECO:0000313" key="1">
    <source>
        <dbReference type="EMBL" id="MEE6311103.1"/>
    </source>
</evidence>
<dbReference type="EMBL" id="JAZGQL010000031">
    <property type="protein sequence ID" value="MEE6311103.1"/>
    <property type="molecule type" value="Genomic_DNA"/>
</dbReference>
<evidence type="ECO:0000313" key="2">
    <source>
        <dbReference type="Proteomes" id="UP001339911"/>
    </source>
</evidence>
<sequence>MDVTVQRIRTTWSKRSRGFPQAALRNSAPTAFPLPDLPDGPLPLLHEVVMREENDFVPEVRSVHDLPPRHELNLRLMRDVLRVQLPASFGAPVRNHRPVVMLQHGEWVRWQTNNRFSSMTGMADWHYVLRTVSIGFGPMTRDAFLGEPDYRVDERAALR</sequence>
<gene>
    <name evidence="1" type="ORF">V1634_30150</name>
</gene>
<keyword evidence="2" id="KW-1185">Reference proteome</keyword>
<reference evidence="1 2" key="1">
    <citation type="submission" date="2024-01" db="EMBL/GenBank/DDBJ databases">
        <title>Genome insights into Plantactinospora veratri sp. nov.</title>
        <authorList>
            <person name="Wang L."/>
        </authorList>
    </citation>
    <scope>NUCLEOTIDE SEQUENCE [LARGE SCALE GENOMIC DNA]</scope>
    <source>
        <strain evidence="1 2">NEAU-FHS4</strain>
    </source>
</reference>
<name>A0ABU7SMB9_9ACTN</name>
<comment type="caution">
    <text evidence="1">The sequence shown here is derived from an EMBL/GenBank/DDBJ whole genome shotgun (WGS) entry which is preliminary data.</text>
</comment>
<dbReference type="RefSeq" id="WP_331211118.1">
    <property type="nucleotide sequence ID" value="NZ_JAZGQL010000031.1"/>
</dbReference>
<proteinExistence type="predicted"/>